<protein>
    <submittedName>
        <fullName evidence="6">3',5'-cyclic AMP phosphodiesterase CpdA</fullName>
    </submittedName>
</protein>
<dbReference type="SUPFAM" id="SSF56300">
    <property type="entry name" value="Metallo-dependent phosphatases"/>
    <property type="match status" value="1"/>
</dbReference>
<gene>
    <name evidence="6" type="ORF">SAMN02745130_03341</name>
</gene>
<dbReference type="Gene3D" id="3.60.21.10">
    <property type="match status" value="1"/>
</dbReference>
<accession>A0A1T4XSE5</accession>
<dbReference type="OrthoDB" id="9811542at2"/>
<keyword evidence="7" id="KW-1185">Reference proteome</keyword>
<dbReference type="PANTHER" id="PTHR42988">
    <property type="entry name" value="PHOSPHOHYDROLASE"/>
    <property type="match status" value="1"/>
</dbReference>
<sequence length="270" mass="30941">MPRFVHISDLHFGREQPEVIAGWFKITAELQPDLIIISGDLTQRATDTEYLAAQQFLSQLPWPYFVIPGNHDMSATDLAERFFKPWKKWQHYIAPDLEPVLDLEHTRIVGVNTARAAGFYFDWSRGQISDQQITAVQQKFQETAATRLKIVVAHHPFWLPKNSEYRDVVERRDQAIAAFHDAGVDLILSGHVHTAYTQILQGVLIVHSGTSFSNRLSQGQANSFNLIQGDHTHLTIQFMHWNGQRFQSTEQREFQHTQGVWQQTAGLNSV</sequence>
<evidence type="ECO:0000256" key="3">
    <source>
        <dbReference type="ARBA" id="ARBA00023004"/>
    </source>
</evidence>
<dbReference type="STRING" id="92487.SAMN02745130_03341"/>
<evidence type="ECO:0000259" key="5">
    <source>
        <dbReference type="Pfam" id="PF00149"/>
    </source>
</evidence>
<evidence type="ECO:0000256" key="4">
    <source>
        <dbReference type="ARBA" id="ARBA00025742"/>
    </source>
</evidence>
<dbReference type="InterPro" id="IPR004843">
    <property type="entry name" value="Calcineurin-like_PHP"/>
</dbReference>
<evidence type="ECO:0000313" key="7">
    <source>
        <dbReference type="Proteomes" id="UP000190460"/>
    </source>
</evidence>
<dbReference type="EMBL" id="FUYB01000021">
    <property type="protein sequence ID" value="SKA92048.1"/>
    <property type="molecule type" value="Genomic_DNA"/>
</dbReference>
<dbReference type="GO" id="GO:0016787">
    <property type="term" value="F:hydrolase activity"/>
    <property type="evidence" value="ECO:0007669"/>
    <property type="project" value="UniProtKB-KW"/>
</dbReference>
<evidence type="ECO:0000256" key="2">
    <source>
        <dbReference type="ARBA" id="ARBA00022801"/>
    </source>
</evidence>
<feature type="domain" description="Calcineurin-like phosphoesterase" evidence="5">
    <location>
        <begin position="3"/>
        <end position="194"/>
    </location>
</feature>
<dbReference type="Pfam" id="PF00149">
    <property type="entry name" value="Metallophos"/>
    <property type="match status" value="1"/>
</dbReference>
<comment type="similarity">
    <text evidence="4">Belongs to the cyclic nucleotide phosphodiesterase class-III family.</text>
</comment>
<keyword evidence="1" id="KW-0479">Metal-binding</keyword>
<keyword evidence="3" id="KW-0408">Iron</keyword>
<evidence type="ECO:0000256" key="1">
    <source>
        <dbReference type="ARBA" id="ARBA00022723"/>
    </source>
</evidence>
<evidence type="ECO:0000313" key="6">
    <source>
        <dbReference type="EMBL" id="SKA92048.1"/>
    </source>
</evidence>
<dbReference type="AlphaFoldDB" id="A0A1T4XSE5"/>
<proteinExistence type="inferred from homology"/>
<dbReference type="GO" id="GO:0046872">
    <property type="term" value="F:metal ion binding"/>
    <property type="evidence" value="ECO:0007669"/>
    <property type="project" value="UniProtKB-KW"/>
</dbReference>
<organism evidence="6 7">
    <name type="scientific">Thiothrix eikelboomii</name>
    <dbReference type="NCBI Taxonomy" id="92487"/>
    <lineage>
        <taxon>Bacteria</taxon>
        <taxon>Pseudomonadati</taxon>
        <taxon>Pseudomonadota</taxon>
        <taxon>Gammaproteobacteria</taxon>
        <taxon>Thiotrichales</taxon>
        <taxon>Thiotrichaceae</taxon>
        <taxon>Thiothrix</taxon>
    </lineage>
</organism>
<dbReference type="CDD" id="cd07400">
    <property type="entry name" value="MPP_1"/>
    <property type="match status" value="1"/>
</dbReference>
<name>A0A1T4XSE5_9GAMM</name>
<dbReference type="InterPro" id="IPR050884">
    <property type="entry name" value="CNP_phosphodiesterase-III"/>
</dbReference>
<dbReference type="InterPro" id="IPR029052">
    <property type="entry name" value="Metallo-depent_PP-like"/>
</dbReference>
<reference evidence="6 7" key="1">
    <citation type="submission" date="2017-02" db="EMBL/GenBank/DDBJ databases">
        <authorList>
            <person name="Peterson S.W."/>
        </authorList>
    </citation>
    <scope>NUCLEOTIDE SEQUENCE [LARGE SCALE GENOMIC DNA]</scope>
    <source>
        <strain evidence="6 7">ATCC 49788</strain>
    </source>
</reference>
<keyword evidence="2" id="KW-0378">Hydrolase</keyword>
<dbReference type="Proteomes" id="UP000190460">
    <property type="component" value="Unassembled WGS sequence"/>
</dbReference>
<dbReference type="PANTHER" id="PTHR42988:SF2">
    <property type="entry name" value="CYCLIC NUCLEOTIDE PHOSPHODIESTERASE CBUA0032-RELATED"/>
    <property type="match status" value="1"/>
</dbReference>